<gene>
    <name evidence="2" type="ORF">EVOR1521_LOCUS12293</name>
</gene>
<dbReference type="GO" id="GO:0007005">
    <property type="term" value="P:mitochondrion organization"/>
    <property type="evidence" value="ECO:0007669"/>
    <property type="project" value="TreeGrafter"/>
</dbReference>
<dbReference type="PROSITE" id="PS51375">
    <property type="entry name" value="PPR"/>
    <property type="match status" value="2"/>
</dbReference>
<dbReference type="InterPro" id="IPR011990">
    <property type="entry name" value="TPR-like_helical_dom_sf"/>
</dbReference>
<dbReference type="AlphaFoldDB" id="A0AA36IDJ8"/>
<dbReference type="Pfam" id="PF01535">
    <property type="entry name" value="PPR"/>
    <property type="match status" value="2"/>
</dbReference>
<dbReference type="GO" id="GO:0003729">
    <property type="term" value="F:mRNA binding"/>
    <property type="evidence" value="ECO:0007669"/>
    <property type="project" value="TreeGrafter"/>
</dbReference>
<feature type="repeat" description="PPR" evidence="1">
    <location>
        <begin position="112"/>
        <end position="146"/>
    </location>
</feature>
<reference evidence="2" key="1">
    <citation type="submission" date="2023-08" db="EMBL/GenBank/DDBJ databases">
        <authorList>
            <person name="Chen Y."/>
            <person name="Shah S."/>
            <person name="Dougan E. K."/>
            <person name="Thang M."/>
            <person name="Chan C."/>
        </authorList>
    </citation>
    <scope>NUCLEOTIDE SEQUENCE</scope>
</reference>
<dbReference type="InterPro" id="IPR002885">
    <property type="entry name" value="PPR_rpt"/>
</dbReference>
<keyword evidence="3" id="KW-1185">Reference proteome</keyword>
<organism evidence="2 3">
    <name type="scientific">Effrenium voratum</name>
    <dbReference type="NCBI Taxonomy" id="2562239"/>
    <lineage>
        <taxon>Eukaryota</taxon>
        <taxon>Sar</taxon>
        <taxon>Alveolata</taxon>
        <taxon>Dinophyceae</taxon>
        <taxon>Suessiales</taxon>
        <taxon>Symbiodiniaceae</taxon>
        <taxon>Effrenium</taxon>
    </lineage>
</organism>
<evidence type="ECO:0000313" key="2">
    <source>
        <dbReference type="EMBL" id="CAJ1385753.1"/>
    </source>
</evidence>
<evidence type="ECO:0000256" key="1">
    <source>
        <dbReference type="PROSITE-ProRule" id="PRU00708"/>
    </source>
</evidence>
<accession>A0AA36IDJ8</accession>
<dbReference type="PANTHER" id="PTHR47934">
    <property type="entry name" value="PENTATRICOPEPTIDE REPEAT-CONTAINING PROTEIN PET309, MITOCHONDRIAL"/>
    <property type="match status" value="1"/>
</dbReference>
<dbReference type="InterPro" id="IPR051114">
    <property type="entry name" value="Mito_RNA_Proc_CCM1"/>
</dbReference>
<evidence type="ECO:0000313" key="3">
    <source>
        <dbReference type="Proteomes" id="UP001178507"/>
    </source>
</evidence>
<dbReference type="Proteomes" id="UP001178507">
    <property type="component" value="Unassembled WGS sequence"/>
</dbReference>
<sequence>MAAKRLRLNVITYSAAMSVCEMSGLWQLALHLLQECQRAVGANVVACNAAISACEKAEQWQRALLLLQLLLTEGVATTVSFNACISACEKAGQWKQALLILKRLEESPILPSVISFNAACGACANARRWRAALQTLRRIRGSGLRPNEVSFNTALCCSGWRLVLVLQEMITSEGIRRSALTFETLSASLAPPCVGAVGAWRWAVRLLPQKPSPVMLRYCVGACESAAGTAVPFVAAALARAEAAAVEELQRGDG</sequence>
<dbReference type="GO" id="GO:0006396">
    <property type="term" value="P:RNA processing"/>
    <property type="evidence" value="ECO:0007669"/>
    <property type="project" value="TreeGrafter"/>
</dbReference>
<dbReference type="GO" id="GO:0005739">
    <property type="term" value="C:mitochondrion"/>
    <property type="evidence" value="ECO:0007669"/>
    <property type="project" value="TreeGrafter"/>
</dbReference>
<proteinExistence type="predicted"/>
<protein>
    <recommendedName>
        <fullName evidence="4">Pentatricopeptide repeat-containing protein, chloroplastic</fullName>
    </recommendedName>
</protein>
<feature type="repeat" description="PPR" evidence="1">
    <location>
        <begin position="77"/>
        <end position="111"/>
    </location>
</feature>
<comment type="caution">
    <text evidence="2">The sequence shown here is derived from an EMBL/GenBank/DDBJ whole genome shotgun (WGS) entry which is preliminary data.</text>
</comment>
<dbReference type="EMBL" id="CAUJNA010001280">
    <property type="protein sequence ID" value="CAJ1385753.1"/>
    <property type="molecule type" value="Genomic_DNA"/>
</dbReference>
<dbReference type="PANTHER" id="PTHR47934:SF6">
    <property type="entry name" value="MITOCHONDRIAL GROUP I INTRON SPLICING FACTOR CCM1-RELATED"/>
    <property type="match status" value="1"/>
</dbReference>
<name>A0AA36IDJ8_9DINO</name>
<dbReference type="Gene3D" id="1.25.40.10">
    <property type="entry name" value="Tetratricopeptide repeat domain"/>
    <property type="match status" value="2"/>
</dbReference>
<dbReference type="NCBIfam" id="TIGR00756">
    <property type="entry name" value="PPR"/>
    <property type="match status" value="1"/>
</dbReference>
<evidence type="ECO:0008006" key="4">
    <source>
        <dbReference type="Google" id="ProtNLM"/>
    </source>
</evidence>
<dbReference type="Pfam" id="PF13812">
    <property type="entry name" value="PPR_3"/>
    <property type="match status" value="1"/>
</dbReference>